<feature type="compositionally biased region" description="Basic and acidic residues" evidence="1">
    <location>
        <begin position="289"/>
        <end position="298"/>
    </location>
</feature>
<feature type="compositionally biased region" description="Low complexity" evidence="1">
    <location>
        <begin position="162"/>
        <end position="171"/>
    </location>
</feature>
<dbReference type="PROSITE" id="PS51257">
    <property type="entry name" value="PROKAR_LIPOPROTEIN"/>
    <property type="match status" value="1"/>
</dbReference>
<dbReference type="EMBL" id="DTHB01000043">
    <property type="protein sequence ID" value="HGB14865.1"/>
    <property type="molecule type" value="Genomic_DNA"/>
</dbReference>
<accession>A0A7C3SKV7</accession>
<feature type="compositionally biased region" description="Polar residues" evidence="1">
    <location>
        <begin position="114"/>
        <end position="148"/>
    </location>
</feature>
<name>A0A7C3SKV7_9BACT</name>
<protein>
    <submittedName>
        <fullName evidence="2">Uncharacterized protein</fullName>
    </submittedName>
</protein>
<organism evidence="2">
    <name type="scientific">Desulfobacca acetoxidans</name>
    <dbReference type="NCBI Taxonomy" id="60893"/>
    <lineage>
        <taxon>Bacteria</taxon>
        <taxon>Pseudomonadati</taxon>
        <taxon>Thermodesulfobacteriota</taxon>
        <taxon>Desulfobaccia</taxon>
        <taxon>Desulfobaccales</taxon>
        <taxon>Desulfobaccaceae</taxon>
        <taxon>Desulfobacca</taxon>
    </lineage>
</organism>
<comment type="caution">
    <text evidence="2">The sequence shown here is derived from an EMBL/GenBank/DDBJ whole genome shotgun (WGS) entry which is preliminary data.</text>
</comment>
<dbReference type="AlphaFoldDB" id="A0A7C3SKV7"/>
<evidence type="ECO:0000256" key="1">
    <source>
        <dbReference type="SAM" id="MobiDB-lite"/>
    </source>
</evidence>
<feature type="compositionally biased region" description="Polar residues" evidence="1">
    <location>
        <begin position="185"/>
        <end position="223"/>
    </location>
</feature>
<evidence type="ECO:0000313" key="2">
    <source>
        <dbReference type="EMBL" id="HGB14865.1"/>
    </source>
</evidence>
<gene>
    <name evidence="2" type="ORF">ENV62_06490</name>
</gene>
<feature type="region of interest" description="Disordered" evidence="1">
    <location>
        <begin position="111"/>
        <end position="298"/>
    </location>
</feature>
<reference evidence="2" key="1">
    <citation type="journal article" date="2020" name="mSystems">
        <title>Genome- and Community-Level Interaction Insights into Carbon Utilization and Element Cycling Functions of Hydrothermarchaeota in Hydrothermal Sediment.</title>
        <authorList>
            <person name="Zhou Z."/>
            <person name="Liu Y."/>
            <person name="Xu W."/>
            <person name="Pan J."/>
            <person name="Luo Z.H."/>
            <person name="Li M."/>
        </authorList>
    </citation>
    <scope>NUCLEOTIDE SEQUENCE [LARGE SCALE GENOMIC DNA]</scope>
    <source>
        <strain evidence="2">SpSt-776</strain>
    </source>
</reference>
<feature type="compositionally biased region" description="Polar residues" evidence="1">
    <location>
        <begin position="268"/>
        <end position="287"/>
    </location>
</feature>
<sequence>MGRYTNAVVAVSLLALSGCLTYPYGGYYGYNGYPYYGNPYGYQSACPPSYGYSYDPYAGSQCGYGYSPGVAVPAPAPPVVVENYSGVVENSPDPRAYSSGDRRYRQWDRDRWTNRYSRTPGSDTSGNQQNSQDSASPSLPGESGQTTTDWRRDRLGNRMLPSGSAGSSASSTDQTQRPGAGYGSPATSASGQTFRSWQGSRDAKQTMNRNVGAQSPLSATPQVRPNMGTATPAPQMRQSPGRQFGGPATSSRMGAFASPAPRPMVTATPRTQPQVSQARLQVSSQPRATAREVRQKPQ</sequence>
<proteinExistence type="predicted"/>